<dbReference type="SUPFAM" id="SSF46589">
    <property type="entry name" value="tRNA-binding arm"/>
    <property type="match status" value="1"/>
</dbReference>
<sequence length="430" mass="47232">MLDIHQLRKDVTAVAERLATRGGQPLDVARFNELEGERKGLQIRTEELQAKRNALSKQVGELKRKGEDASAVLAEVAGIGDELKANESALAELQERFNAFLMAVPNVPHESVPVGKDETGNLEVRRWGTPRAFDFAVKDHVDIGLPLGLDAETGAKLAGARFTFLKGPVARLHRALAQFMLDTQTGEHGYTECYTPYIVNSATLLGTGQLPKFKDDMFSVKKGGAEGEEGDLYLISTSEISLTNLVRGDMLNAADLPIKLTAHSPCFRSEAGSYGRDTRGMIRQHQFDKVEMVRIERPEDSFAALEEMTGHAENILKKLGLPYRVMLLCTGDMGFGSSKTYDLEVWLPAQNTYREISSCSNCEAFQARRMQARFKNAQGKTEFVHTLNGSGLAVGRTLVAVLENYQQADGSVVVPEVLRPYLGGDAVLKV</sequence>
<feature type="coiled-coil region" evidence="13">
    <location>
        <begin position="31"/>
        <end position="65"/>
    </location>
</feature>
<evidence type="ECO:0000256" key="8">
    <source>
        <dbReference type="ARBA" id="ARBA00022917"/>
    </source>
</evidence>
<evidence type="ECO:0000256" key="13">
    <source>
        <dbReference type="SAM" id="Coils"/>
    </source>
</evidence>
<evidence type="ECO:0000256" key="11">
    <source>
        <dbReference type="ARBA" id="ARBA00048823"/>
    </source>
</evidence>
<evidence type="ECO:0000256" key="3">
    <source>
        <dbReference type="ARBA" id="ARBA00010728"/>
    </source>
</evidence>
<evidence type="ECO:0000256" key="10">
    <source>
        <dbReference type="ARBA" id="ARBA00047929"/>
    </source>
</evidence>
<dbReference type="PANTHER" id="PTHR43697:SF1">
    <property type="entry name" value="SERINE--TRNA LIGASE"/>
    <property type="match status" value="1"/>
</dbReference>
<evidence type="ECO:0000259" key="14">
    <source>
        <dbReference type="PROSITE" id="PS50862"/>
    </source>
</evidence>
<dbReference type="HAMAP" id="MF_00176">
    <property type="entry name" value="Ser_tRNA_synth_type1"/>
    <property type="match status" value="1"/>
</dbReference>
<evidence type="ECO:0000256" key="12">
    <source>
        <dbReference type="HAMAP-Rule" id="MF_00176"/>
    </source>
</evidence>
<evidence type="ECO:0000256" key="4">
    <source>
        <dbReference type="ARBA" id="ARBA00022490"/>
    </source>
</evidence>
<feature type="domain" description="Aminoacyl-transfer RNA synthetases class-II family profile" evidence="14">
    <location>
        <begin position="171"/>
        <end position="415"/>
    </location>
</feature>
<keyword evidence="5 12" id="KW-0436">Ligase</keyword>
<comment type="pathway">
    <text evidence="2 12">Aminoacyl-tRNA biosynthesis; selenocysteinyl-tRNA(Sec) biosynthesis; L-seryl-tRNA(Sec) from L-serine and tRNA(Sec): step 1/1.</text>
</comment>
<comment type="catalytic activity">
    <reaction evidence="10 12">
        <text>tRNA(Sec) + L-serine + ATP = L-seryl-tRNA(Sec) + AMP + diphosphate + H(+)</text>
        <dbReference type="Rhea" id="RHEA:42580"/>
        <dbReference type="Rhea" id="RHEA-COMP:9742"/>
        <dbReference type="Rhea" id="RHEA-COMP:10128"/>
        <dbReference type="ChEBI" id="CHEBI:15378"/>
        <dbReference type="ChEBI" id="CHEBI:30616"/>
        <dbReference type="ChEBI" id="CHEBI:33019"/>
        <dbReference type="ChEBI" id="CHEBI:33384"/>
        <dbReference type="ChEBI" id="CHEBI:78442"/>
        <dbReference type="ChEBI" id="CHEBI:78533"/>
        <dbReference type="ChEBI" id="CHEBI:456215"/>
        <dbReference type="EC" id="6.1.1.11"/>
    </reaction>
</comment>
<dbReference type="Gene3D" id="1.10.287.40">
    <property type="entry name" value="Serine-tRNA synthetase, tRNA binding domain"/>
    <property type="match status" value="1"/>
</dbReference>
<gene>
    <name evidence="12 15" type="primary">serS</name>
    <name evidence="15" type="ORF">ACFOEN_06795</name>
</gene>
<keyword evidence="13" id="KW-0175">Coiled coil</keyword>
<evidence type="ECO:0000256" key="2">
    <source>
        <dbReference type="ARBA" id="ARBA00005045"/>
    </source>
</evidence>
<dbReference type="InterPro" id="IPR006195">
    <property type="entry name" value="aa-tRNA-synth_II"/>
</dbReference>
<accession>A0ABV7H0B0</accession>
<dbReference type="InterPro" id="IPR042103">
    <property type="entry name" value="SerRS_1_N_sf"/>
</dbReference>
<dbReference type="Pfam" id="PF00587">
    <property type="entry name" value="tRNA-synt_2b"/>
    <property type="match status" value="1"/>
</dbReference>
<dbReference type="Gene3D" id="3.30.930.10">
    <property type="entry name" value="Bira Bifunctional Protein, Domain 2"/>
    <property type="match status" value="1"/>
</dbReference>
<dbReference type="PIRSF" id="PIRSF001529">
    <property type="entry name" value="Ser-tRNA-synth_IIa"/>
    <property type="match status" value="1"/>
</dbReference>
<dbReference type="InterPro" id="IPR002317">
    <property type="entry name" value="Ser-tRNA-ligase_type_1"/>
</dbReference>
<dbReference type="SUPFAM" id="SSF55681">
    <property type="entry name" value="Class II aaRS and biotin synthetases"/>
    <property type="match status" value="1"/>
</dbReference>
<comment type="caution">
    <text evidence="15">The sequence shown here is derived from an EMBL/GenBank/DDBJ whole genome shotgun (WGS) entry which is preliminary data.</text>
</comment>
<dbReference type="Proteomes" id="UP001595556">
    <property type="component" value="Unassembled WGS sequence"/>
</dbReference>
<keyword evidence="8 12" id="KW-0648">Protein biosynthesis</keyword>
<dbReference type="PANTHER" id="PTHR43697">
    <property type="entry name" value="SERYL-TRNA SYNTHETASE"/>
    <property type="match status" value="1"/>
</dbReference>
<reference evidence="16" key="1">
    <citation type="journal article" date="2019" name="Int. J. Syst. Evol. Microbiol.">
        <title>The Global Catalogue of Microorganisms (GCM) 10K type strain sequencing project: providing services to taxonomists for standard genome sequencing and annotation.</title>
        <authorList>
            <consortium name="The Broad Institute Genomics Platform"/>
            <consortium name="The Broad Institute Genome Sequencing Center for Infectious Disease"/>
            <person name="Wu L."/>
            <person name="Ma J."/>
        </authorList>
    </citation>
    <scope>NUCLEOTIDE SEQUENCE [LARGE SCALE GENOMIC DNA]</scope>
    <source>
        <strain evidence="16">KCTC 52168</strain>
    </source>
</reference>
<evidence type="ECO:0000256" key="6">
    <source>
        <dbReference type="ARBA" id="ARBA00022741"/>
    </source>
</evidence>
<keyword evidence="7 12" id="KW-0067">ATP-binding</keyword>
<dbReference type="InterPro" id="IPR045864">
    <property type="entry name" value="aa-tRNA-synth_II/BPL/LPL"/>
</dbReference>
<comment type="subunit">
    <text evidence="12">Homodimer. The tRNA molecule binds across the dimer.</text>
</comment>
<keyword evidence="16" id="KW-1185">Reference proteome</keyword>
<dbReference type="InterPro" id="IPR033729">
    <property type="entry name" value="SerRS_core"/>
</dbReference>
<feature type="binding site" evidence="12">
    <location>
        <begin position="355"/>
        <end position="358"/>
    </location>
    <ligand>
        <name>ATP</name>
        <dbReference type="ChEBI" id="CHEBI:30616"/>
    </ligand>
</feature>
<feature type="binding site" evidence="12">
    <location>
        <begin position="268"/>
        <end position="270"/>
    </location>
    <ligand>
        <name>ATP</name>
        <dbReference type="ChEBI" id="CHEBI:30616"/>
    </ligand>
</feature>
<evidence type="ECO:0000256" key="7">
    <source>
        <dbReference type="ARBA" id="ARBA00022840"/>
    </source>
</evidence>
<comment type="subcellular location">
    <subcellularLocation>
        <location evidence="1 12">Cytoplasm</location>
    </subcellularLocation>
</comment>
<dbReference type="RefSeq" id="WP_377302278.1">
    <property type="nucleotide sequence ID" value="NZ_CP180191.1"/>
</dbReference>
<comment type="caution">
    <text evidence="12">Lacks conserved residue(s) required for the propagation of feature annotation.</text>
</comment>
<comment type="function">
    <text evidence="12">Catalyzes the attachment of serine to tRNA(Ser). Is also able to aminoacylate tRNA(Sec) with serine, to form the misacylated tRNA L-seryl-tRNA(Sec), which will be further converted into selenocysteinyl-tRNA(Sec).</text>
</comment>
<feature type="binding site" evidence="12">
    <location>
        <position position="291"/>
    </location>
    <ligand>
        <name>L-serine</name>
        <dbReference type="ChEBI" id="CHEBI:33384"/>
    </ligand>
</feature>
<keyword evidence="4 12" id="KW-0963">Cytoplasm</keyword>
<proteinExistence type="inferred from homology"/>
<feature type="binding site" evidence="12">
    <location>
        <position position="390"/>
    </location>
    <ligand>
        <name>L-serine</name>
        <dbReference type="ChEBI" id="CHEBI:33384"/>
    </ligand>
</feature>
<comment type="catalytic activity">
    <reaction evidence="11 12">
        <text>tRNA(Ser) + L-serine + ATP = L-seryl-tRNA(Ser) + AMP + diphosphate + H(+)</text>
        <dbReference type="Rhea" id="RHEA:12292"/>
        <dbReference type="Rhea" id="RHEA-COMP:9669"/>
        <dbReference type="Rhea" id="RHEA-COMP:9703"/>
        <dbReference type="ChEBI" id="CHEBI:15378"/>
        <dbReference type="ChEBI" id="CHEBI:30616"/>
        <dbReference type="ChEBI" id="CHEBI:33019"/>
        <dbReference type="ChEBI" id="CHEBI:33384"/>
        <dbReference type="ChEBI" id="CHEBI:78442"/>
        <dbReference type="ChEBI" id="CHEBI:78533"/>
        <dbReference type="ChEBI" id="CHEBI:456215"/>
        <dbReference type="EC" id="6.1.1.11"/>
    </reaction>
</comment>
<dbReference type="InterPro" id="IPR015866">
    <property type="entry name" value="Ser-tRNA-synth_1_N"/>
</dbReference>
<organism evidence="15 16">
    <name type="scientific">Piscinibacterium candidicorallinum</name>
    <dbReference type="NCBI Taxonomy" id="1793872"/>
    <lineage>
        <taxon>Bacteria</taxon>
        <taxon>Pseudomonadati</taxon>
        <taxon>Pseudomonadota</taxon>
        <taxon>Betaproteobacteria</taxon>
        <taxon>Burkholderiales</taxon>
        <taxon>Piscinibacterium</taxon>
    </lineage>
</organism>
<keyword evidence="6 12" id="KW-0547">Nucleotide-binding</keyword>
<dbReference type="InterPro" id="IPR010978">
    <property type="entry name" value="tRNA-bd_arm"/>
</dbReference>
<dbReference type="PRINTS" id="PR00981">
    <property type="entry name" value="TRNASYNTHSER"/>
</dbReference>
<evidence type="ECO:0000313" key="15">
    <source>
        <dbReference type="EMBL" id="MFC3147344.1"/>
    </source>
</evidence>
<dbReference type="InterPro" id="IPR002314">
    <property type="entry name" value="aa-tRNA-synt_IIb"/>
</dbReference>
<evidence type="ECO:0000313" key="16">
    <source>
        <dbReference type="Proteomes" id="UP001595556"/>
    </source>
</evidence>
<dbReference type="NCBIfam" id="TIGR00414">
    <property type="entry name" value="serS"/>
    <property type="match status" value="1"/>
</dbReference>
<evidence type="ECO:0000256" key="5">
    <source>
        <dbReference type="ARBA" id="ARBA00022598"/>
    </source>
</evidence>
<evidence type="ECO:0000256" key="9">
    <source>
        <dbReference type="ARBA" id="ARBA00023146"/>
    </source>
</evidence>
<name>A0ABV7H0B0_9BURK</name>
<comment type="similarity">
    <text evidence="3 12">Belongs to the class-II aminoacyl-tRNA synthetase family. Type-1 seryl-tRNA synthetase subfamily.</text>
</comment>
<evidence type="ECO:0000256" key="1">
    <source>
        <dbReference type="ARBA" id="ARBA00004496"/>
    </source>
</evidence>
<protein>
    <recommendedName>
        <fullName evidence="12">Serine--tRNA ligase</fullName>
        <ecNumber evidence="12">6.1.1.11</ecNumber>
    </recommendedName>
    <alternativeName>
        <fullName evidence="12">Seryl-tRNA synthetase</fullName>
        <shortName evidence="12">SerRS</shortName>
    </alternativeName>
    <alternativeName>
        <fullName evidence="12">Seryl-tRNA(Ser/Sec) synthetase</fullName>
    </alternativeName>
</protein>
<dbReference type="PROSITE" id="PS50862">
    <property type="entry name" value="AA_TRNA_LIGASE_II"/>
    <property type="match status" value="1"/>
</dbReference>
<comment type="domain">
    <text evidence="12">Consists of two distinct domains, a catalytic core and a N-terminal extension that is involved in tRNA binding.</text>
</comment>
<dbReference type="GO" id="GO:0004828">
    <property type="term" value="F:serine-tRNA ligase activity"/>
    <property type="evidence" value="ECO:0007669"/>
    <property type="project" value="UniProtKB-EC"/>
</dbReference>
<dbReference type="EMBL" id="JBHRTI010000003">
    <property type="protein sequence ID" value="MFC3147344.1"/>
    <property type="molecule type" value="Genomic_DNA"/>
</dbReference>
<feature type="binding site" evidence="12">
    <location>
        <begin position="237"/>
        <end position="239"/>
    </location>
    <ligand>
        <name>L-serine</name>
        <dbReference type="ChEBI" id="CHEBI:33384"/>
    </ligand>
</feature>
<dbReference type="EC" id="6.1.1.11" evidence="12"/>
<keyword evidence="9 12" id="KW-0030">Aminoacyl-tRNA synthetase</keyword>
<dbReference type="CDD" id="cd00770">
    <property type="entry name" value="SerRS_core"/>
    <property type="match status" value="1"/>
</dbReference>
<dbReference type="Pfam" id="PF02403">
    <property type="entry name" value="Seryl_tRNA_N"/>
    <property type="match status" value="1"/>
</dbReference>